<keyword evidence="2" id="KW-1185">Reference proteome</keyword>
<dbReference type="AlphaFoldDB" id="A0A4R5TXN2"/>
<organism evidence="1 2">
    <name type="scientific">Luteimonas aestuarii</name>
    <dbReference type="NCBI Taxonomy" id="453837"/>
    <lineage>
        <taxon>Bacteria</taxon>
        <taxon>Pseudomonadati</taxon>
        <taxon>Pseudomonadota</taxon>
        <taxon>Gammaproteobacteria</taxon>
        <taxon>Lysobacterales</taxon>
        <taxon>Lysobacteraceae</taxon>
        <taxon>Luteimonas</taxon>
    </lineage>
</organism>
<gene>
    <name evidence="1" type="ORF">E2F46_04940</name>
</gene>
<proteinExistence type="predicted"/>
<dbReference type="Proteomes" id="UP000294796">
    <property type="component" value="Unassembled WGS sequence"/>
</dbReference>
<reference evidence="1 2" key="1">
    <citation type="submission" date="2019-03" db="EMBL/GenBank/DDBJ databases">
        <title>Luteimonas zhaokaii sp.nov., isolated from the rectal contents of Plateau pika in Yushu, Qinghai Province, China.</title>
        <authorList>
            <person name="Zhang G."/>
        </authorList>
    </citation>
    <scope>NUCLEOTIDE SEQUENCE [LARGE SCALE GENOMIC DNA]</scope>
    <source>
        <strain evidence="1 2">B9</strain>
    </source>
</reference>
<protein>
    <submittedName>
        <fullName evidence="1">Uncharacterized protein</fullName>
    </submittedName>
</protein>
<accession>A0A4R5TXN2</accession>
<dbReference type="EMBL" id="SMTF01000003">
    <property type="protein sequence ID" value="TDK25956.1"/>
    <property type="molecule type" value="Genomic_DNA"/>
</dbReference>
<comment type="caution">
    <text evidence="1">The sequence shown here is derived from an EMBL/GenBank/DDBJ whole genome shotgun (WGS) entry which is preliminary data.</text>
</comment>
<dbReference type="OrthoDB" id="5984329at2"/>
<dbReference type="RefSeq" id="WP_133320988.1">
    <property type="nucleotide sequence ID" value="NZ_SMTF01000003.1"/>
</dbReference>
<name>A0A4R5TXN2_9GAMM</name>
<sequence length="221" mass="23214">MPHESHESLNHCLGADRIDSHLQGSRKAGGSANRLIATAILILALLASGCAQSTPQQVAIVKQSHDAIEVAPTAESGEALKLPVANSDFTGNWSVEWCDKTNPELDCGGFSVTLVQKGARICGDYGGALVNMRQVDEGEIVGTIVGNIAILAVGSMRNNMIALVRAELHGGDLHWEEVDAIKKGGTDIAIIATNDVLAPTPTKREDSPRSCNALVSSLQEG</sequence>
<evidence type="ECO:0000313" key="1">
    <source>
        <dbReference type="EMBL" id="TDK25956.1"/>
    </source>
</evidence>
<evidence type="ECO:0000313" key="2">
    <source>
        <dbReference type="Proteomes" id="UP000294796"/>
    </source>
</evidence>